<protein>
    <submittedName>
        <fullName evidence="1">Toxin YhaV</fullName>
    </submittedName>
</protein>
<dbReference type="EMBL" id="QFYS01000001">
    <property type="protein sequence ID" value="RAK68728.1"/>
    <property type="molecule type" value="Genomic_DNA"/>
</dbReference>
<evidence type="ECO:0000313" key="1">
    <source>
        <dbReference type="EMBL" id="RAK68728.1"/>
    </source>
</evidence>
<keyword evidence="2" id="KW-1185">Reference proteome</keyword>
<gene>
    <name evidence="1" type="ORF">DJ019_01560</name>
</gene>
<evidence type="ECO:0000313" key="2">
    <source>
        <dbReference type="Proteomes" id="UP000249524"/>
    </source>
</evidence>
<reference evidence="1 2" key="1">
    <citation type="submission" date="2018-05" db="EMBL/GenBank/DDBJ databases">
        <authorList>
            <person name="Lanie J.A."/>
            <person name="Ng W.-L."/>
            <person name="Kazmierczak K.M."/>
            <person name="Andrzejewski T.M."/>
            <person name="Davidsen T.M."/>
            <person name="Wayne K.J."/>
            <person name="Tettelin H."/>
            <person name="Glass J.I."/>
            <person name="Rusch D."/>
            <person name="Podicherti R."/>
            <person name="Tsui H.-C.T."/>
            <person name="Winkler M.E."/>
        </authorList>
    </citation>
    <scope>NUCLEOTIDE SEQUENCE [LARGE SCALE GENOMIC DNA]</scope>
    <source>
        <strain evidence="1 2">BUT-10</strain>
    </source>
</reference>
<dbReference type="Pfam" id="PF11663">
    <property type="entry name" value="Toxin_YhaV"/>
    <property type="match status" value="1"/>
</dbReference>
<organism evidence="1 2">
    <name type="scientific">Phenylobacterium kunshanense</name>
    <dbReference type="NCBI Taxonomy" id="1445034"/>
    <lineage>
        <taxon>Bacteria</taxon>
        <taxon>Pseudomonadati</taxon>
        <taxon>Pseudomonadota</taxon>
        <taxon>Alphaproteobacteria</taxon>
        <taxon>Caulobacterales</taxon>
        <taxon>Caulobacteraceae</taxon>
        <taxon>Phenylobacterium</taxon>
    </lineage>
</organism>
<dbReference type="GO" id="GO:0110001">
    <property type="term" value="C:toxin-antitoxin complex"/>
    <property type="evidence" value="ECO:0007669"/>
    <property type="project" value="InterPro"/>
</dbReference>
<dbReference type="Proteomes" id="UP000249524">
    <property type="component" value="Unassembled WGS sequence"/>
</dbReference>
<name>A0A328BUK4_9CAUL</name>
<dbReference type="AlphaFoldDB" id="A0A328BUK4"/>
<dbReference type="OrthoDB" id="515905at2"/>
<dbReference type="GO" id="GO:0004540">
    <property type="term" value="F:RNA nuclease activity"/>
    <property type="evidence" value="ECO:0007669"/>
    <property type="project" value="InterPro"/>
</dbReference>
<dbReference type="InterPro" id="IPR021679">
    <property type="entry name" value="Toxin_endonuclease_YhaV"/>
</dbReference>
<comment type="caution">
    <text evidence="1">The sequence shown here is derived from an EMBL/GenBank/DDBJ whole genome shotgun (WGS) entry which is preliminary data.</text>
</comment>
<accession>A0A328BUK4</accession>
<proteinExistence type="predicted"/>
<sequence>MGEGAAPVRNGWTLLATEEFNRQLARLAADVEAVRTADPKGWPAHPKAKFLARVVDILTTEVPADPAHKAFRQGATLGDSYKHWFRVKFLSRFRLFFRWDGKAKVIIFCWLNDESTLRKAGSKTDPYAVFTKRLQSGDPPDDWADLLKAAKPLVP</sequence>
<dbReference type="RefSeq" id="WP_111274220.1">
    <property type="nucleotide sequence ID" value="NZ_QFYS01000001.1"/>
</dbReference>